<dbReference type="PROSITE" id="PS00463">
    <property type="entry name" value="ZN2_CY6_FUNGAL_1"/>
    <property type="match status" value="1"/>
</dbReference>
<dbReference type="SUPFAM" id="SSF57701">
    <property type="entry name" value="Zn2/Cys6 DNA-binding domain"/>
    <property type="match status" value="1"/>
</dbReference>
<protein>
    <recommendedName>
        <fullName evidence="3">Zn(2)-C6 fungal-type domain-containing protein</fullName>
    </recommendedName>
</protein>
<comment type="caution">
    <text evidence="4">The sequence shown here is derived from an EMBL/GenBank/DDBJ whole genome shotgun (WGS) entry which is preliminary data.</text>
</comment>
<sequence>MPNTPAGPAAHLYAAIAATIQVPPPSAPSLRPLAQTPVRRIAASGAPPVAIHGPSLAHLNPTRHYPCPPQRATAPALQPAKGKLCLALSLRDTPHTPPLCFALLVLLDLQLQPRAPRFLLCLRRLRLHPTPIFLRPLAALPVAPSQFFTELVYFVVSLPCHFQIIVLHTLLFAPVSRAFTCLVTDSVPSHVVAQPHVGQPGCETTPLSSLLQVPIDSPRPRYRDTRLGSSLRVVSALVHGSLPRLVLALPLDSPTAMSLKRARLSSWSSTTSQQPTTLPHPHSTAHLPPPSHPQHPSSAAPGYQNYQPRHSDISPSHPPTSGHGLLHHPDVDRRHHDQEALAPMHDHYRHPQSQPQQPPPHSPAQTHYPSYSSRDSLIKREGPEDIRRPTSGSHGLDTGHGSASHHSVPPPHAHAYSSEPQRHVNYEPAPQLPPTPSPYRHHAGPSSSMQPHQAYESQSQPGYTSSGDQPMYGSGMYSASSVIPVKKKNTRASQACDSCRQLKAKCDELRPCKTCKDRGTECKYRDPPPKVADKTQSDILDGIASMQSQLSTLVEHFARMDERISKIESVALKSDPTLKVNPVIENHCKTESTPLTGDEMAIYSSQDAIVAGPDQTILPEDEVETEPGPPPPVGEPAIPLHHTTLAGLLLNWPSIREMTKHHVEREGVGYVGEYPISQEQNRGLLILYGRGEDNRMSRKQREREHDQQSVDTPDDSSDSPSPSTVTEAADWGNLGGLSPYDHVDYRSGVLGPDGLPDFSEGTVLRYVESFKENILNMHPIVQPQILDQWVRQFLDSFPLPSNKLSTKASTAWAVSSSMEPPGSKRKRTSPAPPDNMDTSSAASPTQRMSRPSRTIHTALILAVLALGKVCLHRDYVPDALHVGDPMPHGRFHLNGIPQSPKGSPPGDASQSQPSSSASPRDQDRPYQHGRRSSLAGNTRPGLLKKNYENIPGLEYFAFATDILGNHIGSYNNMKNVYADIFAGLYQGQLGRPLESFSFINMASHKLQVIMRPSLEKLKKFKTTRAFIKDTKYNQLSLAFWTCLQLESDLLAELPLPPSGLLSYENDIPHPNMSLLEGFPKPVLDSYLGQLYLRTHLNSIHRMFYAPEDPAKGGRLDLPYRSVDIVLDAVSDMKWVGPSFAFKEDDPPAGDILSARLRAKYWGAQVLTFRPFLRQMLQFSFVKNHPSTGQPPSSEFRAEVDAPRIDPQARNVQDLDPRILVLAKKAINALVESTRAFHGLGEKRPIITSVFGTAHAQWGNLLVLSAALRDPIMGEFVDEKLLRHLFQKTIGFLRQSATATSSLRVDMHILEGIQKDLWGIEPFCPNNMGFPTTASRTSSDSIDMPPPRNTIEGDATPQMHNSRLTPAPG</sequence>
<feature type="compositionally biased region" description="Basic and acidic residues" evidence="2">
    <location>
        <begin position="695"/>
        <end position="708"/>
    </location>
</feature>
<dbReference type="OrthoDB" id="5244761at2759"/>
<feature type="compositionally biased region" description="Low complexity" evidence="2">
    <location>
        <begin position="904"/>
        <end position="919"/>
    </location>
</feature>
<accession>A0A0A2VH14</accession>
<dbReference type="Gene3D" id="4.10.240.10">
    <property type="entry name" value="Zn(2)-C6 fungal-type DNA-binding domain"/>
    <property type="match status" value="1"/>
</dbReference>
<evidence type="ECO:0000256" key="2">
    <source>
        <dbReference type="SAM" id="MobiDB-lite"/>
    </source>
</evidence>
<dbReference type="InterPro" id="IPR036864">
    <property type="entry name" value="Zn2-C6_fun-type_DNA-bd_sf"/>
</dbReference>
<feature type="compositionally biased region" description="Basic and acidic residues" evidence="2">
    <location>
        <begin position="376"/>
        <end position="388"/>
    </location>
</feature>
<dbReference type="STRING" id="1245745.A0A0A2VH14"/>
<feature type="compositionally biased region" description="Polar residues" evidence="2">
    <location>
        <begin position="808"/>
        <end position="818"/>
    </location>
</feature>
<feature type="compositionally biased region" description="Polar residues" evidence="2">
    <location>
        <begin position="836"/>
        <end position="852"/>
    </location>
</feature>
<proteinExistence type="predicted"/>
<feature type="compositionally biased region" description="Low complexity" evidence="2">
    <location>
        <begin position="264"/>
        <end position="279"/>
    </location>
</feature>
<dbReference type="HOGENOM" id="CLU_004835_0_1_1"/>
<feature type="region of interest" description="Disordered" evidence="2">
    <location>
        <begin position="264"/>
        <end position="330"/>
    </location>
</feature>
<dbReference type="PANTHER" id="PTHR47785:SF4">
    <property type="entry name" value="ZN(II)2CYS6 TRANSCRIPTION FACTOR (EUROFUNG)"/>
    <property type="match status" value="1"/>
</dbReference>
<keyword evidence="1" id="KW-0539">Nucleus</keyword>
<dbReference type="SMART" id="SM00066">
    <property type="entry name" value="GAL4"/>
    <property type="match status" value="1"/>
</dbReference>
<evidence type="ECO:0000256" key="1">
    <source>
        <dbReference type="ARBA" id="ARBA00023242"/>
    </source>
</evidence>
<dbReference type="InterPro" id="IPR053181">
    <property type="entry name" value="EcdB-like_regulator"/>
</dbReference>
<feature type="compositionally biased region" description="Polar residues" evidence="2">
    <location>
        <begin position="364"/>
        <end position="375"/>
    </location>
</feature>
<dbReference type="eggNOG" id="ENOG502QT5J">
    <property type="taxonomic scope" value="Eukaryota"/>
</dbReference>
<dbReference type="EMBL" id="ANFO01000746">
    <property type="protein sequence ID" value="KGQ06883.1"/>
    <property type="molecule type" value="Genomic_DNA"/>
</dbReference>
<reference evidence="4 5" key="1">
    <citation type="submission" date="2012-10" db="EMBL/GenBank/DDBJ databases">
        <title>Genome sequencing and analysis of entomopathogenic fungi Beauveria bassiana D1-5.</title>
        <authorList>
            <person name="Li Q."/>
            <person name="Wang L."/>
            <person name="Zhang Z."/>
            <person name="Wang Q."/>
            <person name="Ren J."/>
            <person name="Wang M."/>
            <person name="Xu W."/>
            <person name="Wang J."/>
            <person name="Lu Y."/>
            <person name="Du Q."/>
            <person name="Sun Z."/>
        </authorList>
    </citation>
    <scope>NUCLEOTIDE SEQUENCE [LARGE SCALE GENOMIC DNA]</scope>
    <source>
        <strain evidence="4 5">D1-5</strain>
    </source>
</reference>
<feature type="compositionally biased region" description="Polar residues" evidence="2">
    <location>
        <begin position="1328"/>
        <end position="1340"/>
    </location>
</feature>
<feature type="region of interest" description="Disordered" evidence="2">
    <location>
        <begin position="808"/>
        <end position="852"/>
    </location>
</feature>
<name>A0A0A2VH14_BEABA</name>
<evidence type="ECO:0000313" key="4">
    <source>
        <dbReference type="EMBL" id="KGQ06883.1"/>
    </source>
</evidence>
<feature type="region of interest" description="Disordered" evidence="2">
    <location>
        <begin position="695"/>
        <end position="733"/>
    </location>
</feature>
<feature type="region of interest" description="Disordered" evidence="2">
    <location>
        <begin position="1328"/>
        <end position="1368"/>
    </location>
</feature>
<feature type="domain" description="Zn(2)-C6 fungal-type" evidence="3">
    <location>
        <begin position="495"/>
        <end position="524"/>
    </location>
</feature>
<feature type="region of interest" description="Disordered" evidence="2">
    <location>
        <begin position="347"/>
        <end position="475"/>
    </location>
</feature>
<dbReference type="PROSITE" id="PS50048">
    <property type="entry name" value="ZN2_CY6_FUNGAL_2"/>
    <property type="match status" value="1"/>
</dbReference>
<dbReference type="GO" id="GO:0000981">
    <property type="term" value="F:DNA-binding transcription factor activity, RNA polymerase II-specific"/>
    <property type="evidence" value="ECO:0007669"/>
    <property type="project" value="InterPro"/>
</dbReference>
<organism evidence="4 5">
    <name type="scientific">Beauveria bassiana D1-5</name>
    <dbReference type="NCBI Taxonomy" id="1245745"/>
    <lineage>
        <taxon>Eukaryota</taxon>
        <taxon>Fungi</taxon>
        <taxon>Dikarya</taxon>
        <taxon>Ascomycota</taxon>
        <taxon>Pezizomycotina</taxon>
        <taxon>Sordariomycetes</taxon>
        <taxon>Hypocreomycetidae</taxon>
        <taxon>Hypocreales</taxon>
        <taxon>Cordycipitaceae</taxon>
        <taxon>Beauveria</taxon>
    </lineage>
</organism>
<dbReference type="GO" id="GO:0008270">
    <property type="term" value="F:zinc ion binding"/>
    <property type="evidence" value="ECO:0007669"/>
    <property type="project" value="InterPro"/>
</dbReference>
<feature type="compositionally biased region" description="Polar residues" evidence="2">
    <location>
        <begin position="1357"/>
        <end position="1368"/>
    </location>
</feature>
<dbReference type="Proteomes" id="UP000030106">
    <property type="component" value="Unassembled WGS sequence"/>
</dbReference>
<evidence type="ECO:0000259" key="3">
    <source>
        <dbReference type="PROSITE" id="PS50048"/>
    </source>
</evidence>
<dbReference type="Pfam" id="PF00172">
    <property type="entry name" value="Zn_clus"/>
    <property type="match status" value="1"/>
</dbReference>
<dbReference type="CDD" id="cd00067">
    <property type="entry name" value="GAL4"/>
    <property type="match status" value="1"/>
</dbReference>
<feature type="compositionally biased region" description="Low complexity" evidence="2">
    <location>
        <begin position="400"/>
        <end position="418"/>
    </location>
</feature>
<feature type="region of interest" description="Disordered" evidence="2">
    <location>
        <begin position="889"/>
        <end position="941"/>
    </location>
</feature>
<dbReference type="PANTHER" id="PTHR47785">
    <property type="entry name" value="ZN(II)2CYS6 TRANSCRIPTION FACTOR (EUROFUNG)-RELATED-RELATED"/>
    <property type="match status" value="1"/>
</dbReference>
<evidence type="ECO:0000313" key="5">
    <source>
        <dbReference type="Proteomes" id="UP000030106"/>
    </source>
</evidence>
<dbReference type="InterPro" id="IPR001138">
    <property type="entry name" value="Zn2Cys6_DnaBD"/>
</dbReference>
<feature type="compositionally biased region" description="Polar residues" evidence="2">
    <location>
        <begin position="445"/>
        <end position="468"/>
    </location>
</feature>
<gene>
    <name evidence="4" type="ORF">BBAD15_g7799</name>
</gene>